<dbReference type="Proteomes" id="UP000318538">
    <property type="component" value="Chromosome"/>
</dbReference>
<evidence type="ECO:0000313" key="2">
    <source>
        <dbReference type="Proteomes" id="UP000318538"/>
    </source>
</evidence>
<proteinExistence type="predicted"/>
<keyword evidence="2" id="KW-1185">Reference proteome</keyword>
<gene>
    <name evidence="1" type="ORF">K227x_31270</name>
</gene>
<dbReference type="KEGG" id="rlc:K227x_31270"/>
<accession>A0A517NC68</accession>
<organism evidence="1 2">
    <name type="scientific">Rubripirellula lacrimiformis</name>
    <dbReference type="NCBI Taxonomy" id="1930273"/>
    <lineage>
        <taxon>Bacteria</taxon>
        <taxon>Pseudomonadati</taxon>
        <taxon>Planctomycetota</taxon>
        <taxon>Planctomycetia</taxon>
        <taxon>Pirellulales</taxon>
        <taxon>Pirellulaceae</taxon>
        <taxon>Rubripirellula</taxon>
    </lineage>
</organism>
<protein>
    <submittedName>
        <fullName evidence="1">Uncharacterized protein</fullName>
    </submittedName>
</protein>
<dbReference type="EMBL" id="CP036525">
    <property type="protein sequence ID" value="QDT04732.1"/>
    <property type="molecule type" value="Genomic_DNA"/>
</dbReference>
<reference evidence="1 2" key="1">
    <citation type="submission" date="2019-02" db="EMBL/GenBank/DDBJ databases">
        <title>Deep-cultivation of Planctomycetes and their phenomic and genomic characterization uncovers novel biology.</title>
        <authorList>
            <person name="Wiegand S."/>
            <person name="Jogler M."/>
            <person name="Boedeker C."/>
            <person name="Pinto D."/>
            <person name="Vollmers J."/>
            <person name="Rivas-Marin E."/>
            <person name="Kohn T."/>
            <person name="Peeters S.H."/>
            <person name="Heuer A."/>
            <person name="Rast P."/>
            <person name="Oberbeckmann S."/>
            <person name="Bunk B."/>
            <person name="Jeske O."/>
            <person name="Meyerdierks A."/>
            <person name="Storesund J.E."/>
            <person name="Kallscheuer N."/>
            <person name="Luecker S."/>
            <person name="Lage O.M."/>
            <person name="Pohl T."/>
            <person name="Merkel B.J."/>
            <person name="Hornburger P."/>
            <person name="Mueller R.-W."/>
            <person name="Bruemmer F."/>
            <person name="Labrenz M."/>
            <person name="Spormann A.M."/>
            <person name="Op den Camp H."/>
            <person name="Overmann J."/>
            <person name="Amann R."/>
            <person name="Jetten M.S.M."/>
            <person name="Mascher T."/>
            <person name="Medema M.H."/>
            <person name="Devos D.P."/>
            <person name="Kaster A.-K."/>
            <person name="Ovreas L."/>
            <person name="Rohde M."/>
            <person name="Galperin M.Y."/>
            <person name="Jogler C."/>
        </authorList>
    </citation>
    <scope>NUCLEOTIDE SEQUENCE [LARGE SCALE GENOMIC DNA]</scope>
    <source>
        <strain evidence="1 2">K22_7</strain>
    </source>
</reference>
<dbReference type="AlphaFoldDB" id="A0A517NC68"/>
<evidence type="ECO:0000313" key="1">
    <source>
        <dbReference type="EMBL" id="QDT04732.1"/>
    </source>
</evidence>
<sequence length="77" mass="8743">MIPSFVCGLTCRLTYCLTYCTARSNRQTVTEFNSPHGRTILRAGMAVRWMAKYGLNRCRGWRVRSAMSILSKPLVLA</sequence>
<name>A0A517NC68_9BACT</name>